<dbReference type="STRING" id="714943.Mucpa_3770"/>
<evidence type="ECO:0000256" key="1">
    <source>
        <dbReference type="SAM" id="Phobius"/>
    </source>
</evidence>
<dbReference type="HOGENOM" id="CLU_1979023_0_0_10"/>
<keyword evidence="1" id="KW-1133">Transmembrane helix</keyword>
<dbReference type="AlphaFoldDB" id="H1Y288"/>
<feature type="transmembrane region" description="Helical" evidence="1">
    <location>
        <begin position="7"/>
        <end position="28"/>
    </location>
</feature>
<sequence length="126" mass="14442">MGHRVLQFLYGLAVMLLISSPVIGPHAFSPPRRTHHFSVQNGHACHQSHIDHETFKHHWDIIKNKQLSRPPLPTKVRILPVVQLAFIFSFLVLSVKSVRSQIGYAIKESEPLPVYLKYILHRAILV</sequence>
<dbReference type="EMBL" id="CM001403">
    <property type="protein sequence ID" value="EHQ27868.1"/>
    <property type="molecule type" value="Genomic_DNA"/>
</dbReference>
<keyword evidence="1" id="KW-0812">Transmembrane</keyword>
<keyword evidence="3" id="KW-1185">Reference proteome</keyword>
<gene>
    <name evidence="2" type="ORF">Mucpa_3770</name>
</gene>
<reference evidence="2" key="1">
    <citation type="submission" date="2011-09" db="EMBL/GenBank/DDBJ databases">
        <title>The permanent draft genome of Mucilaginibacter paludis DSM 18603.</title>
        <authorList>
            <consortium name="US DOE Joint Genome Institute (JGI-PGF)"/>
            <person name="Lucas S."/>
            <person name="Han J."/>
            <person name="Lapidus A."/>
            <person name="Bruce D."/>
            <person name="Goodwin L."/>
            <person name="Pitluck S."/>
            <person name="Peters L."/>
            <person name="Kyrpides N."/>
            <person name="Mavromatis K."/>
            <person name="Ivanova N."/>
            <person name="Mikhailova N."/>
            <person name="Held B."/>
            <person name="Detter J.C."/>
            <person name="Tapia R."/>
            <person name="Han C."/>
            <person name="Land M."/>
            <person name="Hauser L."/>
            <person name="Markowitz V."/>
            <person name="Cheng J.-F."/>
            <person name="Hugenholtz P."/>
            <person name="Woyke T."/>
            <person name="Wu D."/>
            <person name="Tindall B."/>
            <person name="Brambilla E."/>
            <person name="Klenk H.-P."/>
            <person name="Eisen J.A."/>
        </authorList>
    </citation>
    <scope>NUCLEOTIDE SEQUENCE [LARGE SCALE GENOMIC DNA]</scope>
    <source>
        <strain evidence="2">DSM 18603</strain>
    </source>
</reference>
<keyword evidence="1" id="KW-0472">Membrane</keyword>
<evidence type="ECO:0000313" key="2">
    <source>
        <dbReference type="EMBL" id="EHQ27868.1"/>
    </source>
</evidence>
<dbReference type="Proteomes" id="UP000002774">
    <property type="component" value="Chromosome"/>
</dbReference>
<organism evidence="2 3">
    <name type="scientific">Mucilaginibacter paludis DSM 18603</name>
    <dbReference type="NCBI Taxonomy" id="714943"/>
    <lineage>
        <taxon>Bacteria</taxon>
        <taxon>Pseudomonadati</taxon>
        <taxon>Bacteroidota</taxon>
        <taxon>Sphingobacteriia</taxon>
        <taxon>Sphingobacteriales</taxon>
        <taxon>Sphingobacteriaceae</taxon>
        <taxon>Mucilaginibacter</taxon>
    </lineage>
</organism>
<feature type="transmembrane region" description="Helical" evidence="1">
    <location>
        <begin position="78"/>
        <end position="95"/>
    </location>
</feature>
<protein>
    <submittedName>
        <fullName evidence="2">Uncharacterized protein</fullName>
    </submittedName>
</protein>
<accession>H1Y288</accession>
<proteinExistence type="predicted"/>
<evidence type="ECO:0000313" key="3">
    <source>
        <dbReference type="Proteomes" id="UP000002774"/>
    </source>
</evidence>
<name>H1Y288_9SPHI</name>